<dbReference type="Proteomes" id="UP000218418">
    <property type="component" value="Chromosome"/>
</dbReference>
<evidence type="ECO:0000313" key="2">
    <source>
        <dbReference type="Proteomes" id="UP000218418"/>
    </source>
</evidence>
<gene>
    <name evidence="1" type="ORF">NIES267_41100</name>
</gene>
<reference evidence="1 2" key="1">
    <citation type="submission" date="2017-06" db="EMBL/GenBank/DDBJ databases">
        <title>Genome sequencing of cyanobaciteial culture collection at National Institute for Environmental Studies (NIES).</title>
        <authorList>
            <person name="Hirose Y."/>
            <person name="Shimura Y."/>
            <person name="Fujisawa T."/>
            <person name="Nakamura Y."/>
            <person name="Kawachi M."/>
        </authorList>
    </citation>
    <scope>NUCLEOTIDE SEQUENCE [LARGE SCALE GENOMIC DNA]</scope>
    <source>
        <strain evidence="1 2">NIES-267</strain>
    </source>
</reference>
<dbReference type="AlphaFoldDB" id="A0A1Z4LTT8"/>
<proteinExistence type="predicted"/>
<accession>A0A1Z4LTT8</accession>
<evidence type="ECO:0000313" key="1">
    <source>
        <dbReference type="EMBL" id="BAY84614.1"/>
    </source>
</evidence>
<dbReference type="EMBL" id="AP018227">
    <property type="protein sequence ID" value="BAY84614.1"/>
    <property type="molecule type" value="Genomic_DNA"/>
</dbReference>
<evidence type="ECO:0008006" key="3">
    <source>
        <dbReference type="Google" id="ProtNLM"/>
    </source>
</evidence>
<name>A0A1Z4LTT8_9CYAN</name>
<keyword evidence="2" id="KW-1185">Reference proteome</keyword>
<organism evidence="1 2">
    <name type="scientific">Calothrix parasitica NIES-267</name>
    <dbReference type="NCBI Taxonomy" id="1973488"/>
    <lineage>
        <taxon>Bacteria</taxon>
        <taxon>Bacillati</taxon>
        <taxon>Cyanobacteriota</taxon>
        <taxon>Cyanophyceae</taxon>
        <taxon>Nostocales</taxon>
        <taxon>Calotrichaceae</taxon>
        <taxon>Calothrix</taxon>
    </lineage>
</organism>
<dbReference type="OrthoDB" id="466093at2"/>
<sequence>MSKPKILQENKDYTFRSYFEMTYEPEEILAEFGYNLVRSKLSLPKTQKPLDRIADLKDRIERTLPRVSLTSETARRETLVAPLLLEVATYYCDCQLRIEYPLAVTKWLKGNLDYLLRANQSLLVVEAKKDDITRGFTQMAVELIALSQIEEQPFQYGAVTIGDVWRFGLLDVEAKRITEDIKIYSLPDDLEALMLVLVGIVERNSFNNIV</sequence>
<protein>
    <recommendedName>
        <fullName evidence="3">Type I restriction enzyme R protein N-terminal domain-containing protein</fullName>
    </recommendedName>
</protein>